<organism evidence="2 3">
    <name type="scientific">Candidatus Nomurabacteria bacterium CG22_combo_CG10-13_8_21_14_all_32_8</name>
    <dbReference type="NCBI Taxonomy" id="1974732"/>
    <lineage>
        <taxon>Bacteria</taxon>
        <taxon>Candidatus Nomuraibacteriota</taxon>
    </lineage>
</organism>
<gene>
    <name evidence="2" type="ORF">COW91_02470</name>
</gene>
<accession>A0A2H0CGH6</accession>
<keyword evidence="1" id="KW-0812">Transmembrane</keyword>
<proteinExistence type="predicted"/>
<reference evidence="2 3" key="1">
    <citation type="submission" date="2017-09" db="EMBL/GenBank/DDBJ databases">
        <title>Depth-based differentiation of microbial function through sediment-hosted aquifers and enrichment of novel symbionts in the deep terrestrial subsurface.</title>
        <authorList>
            <person name="Probst A.J."/>
            <person name="Ladd B."/>
            <person name="Jarett J.K."/>
            <person name="Geller-Mcgrath D.E."/>
            <person name="Sieber C.M."/>
            <person name="Emerson J.B."/>
            <person name="Anantharaman K."/>
            <person name="Thomas B.C."/>
            <person name="Malmstrom R."/>
            <person name="Stieglmeier M."/>
            <person name="Klingl A."/>
            <person name="Woyke T."/>
            <person name="Ryan C.M."/>
            <person name="Banfield J.F."/>
        </authorList>
    </citation>
    <scope>NUCLEOTIDE SEQUENCE [LARGE SCALE GENOMIC DNA]</scope>
    <source>
        <strain evidence="2">CG22_combo_CG10-13_8_21_14_all_32_8</strain>
    </source>
</reference>
<comment type="caution">
    <text evidence="2">The sequence shown here is derived from an EMBL/GenBank/DDBJ whole genome shotgun (WGS) entry which is preliminary data.</text>
</comment>
<evidence type="ECO:0000256" key="1">
    <source>
        <dbReference type="SAM" id="Phobius"/>
    </source>
</evidence>
<dbReference type="EMBL" id="PCTI01000040">
    <property type="protein sequence ID" value="PIP68869.1"/>
    <property type="molecule type" value="Genomic_DNA"/>
</dbReference>
<protein>
    <submittedName>
        <fullName evidence="2">Uncharacterized protein</fullName>
    </submittedName>
</protein>
<name>A0A2H0CGH6_9BACT</name>
<evidence type="ECO:0000313" key="3">
    <source>
        <dbReference type="Proteomes" id="UP000229176"/>
    </source>
</evidence>
<sequence length="290" mass="33068">MEDKDKLKNKIVETYTSDMVKAIGGDKGGLIKKIIDEDEKREDQRISLSLRSKKNRMFMFMGVVLVFSALAILIFLVFFNENDILGPTIQQNTSIIFANQTNFKAIDGFSKEKIAETIFNQTNNTKVKMGEIEGIYLTENEQVVGFRRFVSLIKGNIILDKTDFINDNFLLGVFKSGLNPISPDVGDLFILLKIRSMADTFPVIRDWESKMLYDLYGFFGVNITPETNYLFTKNFEDGIVNNKNARILKDNDGKIVLMYVFINDLSIIITNSELATKEVILRFASSQIKK</sequence>
<keyword evidence="1" id="KW-1133">Transmembrane helix</keyword>
<keyword evidence="1" id="KW-0472">Membrane</keyword>
<dbReference type="AlphaFoldDB" id="A0A2H0CGH6"/>
<evidence type="ECO:0000313" key="2">
    <source>
        <dbReference type="EMBL" id="PIP68869.1"/>
    </source>
</evidence>
<feature type="transmembrane region" description="Helical" evidence="1">
    <location>
        <begin position="57"/>
        <end position="79"/>
    </location>
</feature>
<dbReference type="Proteomes" id="UP000229176">
    <property type="component" value="Unassembled WGS sequence"/>
</dbReference>